<protein>
    <submittedName>
        <fullName evidence="8">ABC transporter permease</fullName>
    </submittedName>
</protein>
<feature type="transmembrane region" description="Helical" evidence="6">
    <location>
        <begin position="737"/>
        <end position="754"/>
    </location>
</feature>
<proteinExistence type="predicted"/>
<name>A0ABY2LAA1_9LEPT</name>
<evidence type="ECO:0000256" key="4">
    <source>
        <dbReference type="ARBA" id="ARBA00022989"/>
    </source>
</evidence>
<dbReference type="PANTHER" id="PTHR30287">
    <property type="entry name" value="MEMBRANE COMPONENT OF PREDICTED ABC SUPERFAMILY METABOLITE UPTAKE TRANSPORTER"/>
    <property type="match status" value="1"/>
</dbReference>
<evidence type="ECO:0000313" key="9">
    <source>
        <dbReference type="Proteomes" id="UP000297617"/>
    </source>
</evidence>
<keyword evidence="4 6" id="KW-1133">Transmembrane helix</keyword>
<reference evidence="9" key="1">
    <citation type="journal article" date="2019" name="PLoS Negl. Trop. Dis.">
        <title>Revisiting the worldwide diversity of Leptospira species in the environment.</title>
        <authorList>
            <person name="Vincent A.T."/>
            <person name="Schiettekatte O."/>
            <person name="Bourhy P."/>
            <person name="Veyrier F.J."/>
            <person name="Picardeau M."/>
        </authorList>
    </citation>
    <scope>NUCLEOTIDE SEQUENCE [LARGE SCALE GENOMIC DNA]</scope>
    <source>
        <strain evidence="9">201800295</strain>
    </source>
</reference>
<keyword evidence="2" id="KW-1003">Cell membrane</keyword>
<feature type="transmembrane region" description="Helical" evidence="6">
    <location>
        <begin position="247"/>
        <end position="273"/>
    </location>
</feature>
<keyword evidence="5 6" id="KW-0472">Membrane</keyword>
<keyword evidence="3 6" id="KW-0812">Transmembrane</keyword>
<dbReference type="PANTHER" id="PTHR30287:SF2">
    <property type="entry name" value="BLL1001 PROTEIN"/>
    <property type="match status" value="1"/>
</dbReference>
<sequence length="823" mass="93690">MIQIYIHFIFGYFKDHLSKIIFNILSISLGIALFVSTQINGWKAEKSLIDQTIGFNEKNFIGRYIYSGNLIQNRSNHSILKNLDDSLPNGIIVEPELHLKGYFKIEDNQIISIPVIGRDMITHFNFENRINTFQRIPKYILSKSLLHKLKKSTNTIQLSLCNKQLEINISEIEEISKDGIFAIMDLERLQNFCNLTNSYTTIKLINLPYSKFDEKNFYPTNTFNDWTFESKKEIIERAGIALGSLKINLMIISLVSVLISFFMVSNIYTGLFLSRKIEFGILLSMGGTRLNNFLLFIVLSILMGFLGGGIGTYLGITISKLNLVKTVSTVTDSLQIESYQDFPNDILFIGITLSVFGSIISAIFNAIKAYNILPIELLRDKNESSVNSPINISNHSKWIILILLISSGMLIGNLKIEKQILPGLIGVALVILGFILLNFISIPYFIKGIRKLTNTLNLSPSFIIGLKEIELDSWKNGLIISTIMLSTSLVFTLSTLTMSYESSLKHWIDEENKSDFSLISEEKLSSGEPGVPIGLLHLLKTKNIFLEVEPFFINSKFILNGKYFTLHVLNLSNSFNKDQILVSKNLCFLEKICKGDIILINSEKKGQIRLEIQGEKEHFFSERGTILMDFELFKKLFSTEFLNSIRLTFYKNTKRDEAYEFVQLISKKYNLVYLDQNQLKKLYLEGMNQVFSVLDTLKISAILISVLSLVTSIFYFVKEKSKILAGLKAIGMSLTQLYSLLFYQILFLLCSGILSGILNSLILAPIVVFGINQNAFGWNLIFSFPVHFVAKLPILIPIFTAIITLIPFYFIYRMKISKELNYE</sequence>
<evidence type="ECO:0000256" key="3">
    <source>
        <dbReference type="ARBA" id="ARBA00022692"/>
    </source>
</evidence>
<evidence type="ECO:0000259" key="7">
    <source>
        <dbReference type="Pfam" id="PF02687"/>
    </source>
</evidence>
<evidence type="ECO:0000256" key="5">
    <source>
        <dbReference type="ARBA" id="ARBA00023136"/>
    </source>
</evidence>
<feature type="domain" description="ABC3 transporter permease C-terminal" evidence="7">
    <location>
        <begin position="700"/>
        <end position="815"/>
    </location>
</feature>
<keyword evidence="9" id="KW-1185">Reference proteome</keyword>
<evidence type="ECO:0000313" key="8">
    <source>
        <dbReference type="EMBL" id="TGK52416.1"/>
    </source>
</evidence>
<feature type="transmembrane region" description="Helical" evidence="6">
    <location>
        <begin position="293"/>
        <end position="316"/>
    </location>
</feature>
<feature type="transmembrane region" description="Helical" evidence="6">
    <location>
        <begin position="423"/>
        <end position="446"/>
    </location>
</feature>
<feature type="transmembrane region" description="Helical" evidence="6">
    <location>
        <begin position="398"/>
        <end position="416"/>
    </location>
</feature>
<comment type="subcellular location">
    <subcellularLocation>
        <location evidence="1">Cell membrane</location>
        <topology evidence="1">Multi-pass membrane protein</topology>
    </subcellularLocation>
</comment>
<evidence type="ECO:0000256" key="6">
    <source>
        <dbReference type="SAM" id="Phobius"/>
    </source>
</evidence>
<feature type="transmembrane region" description="Helical" evidence="6">
    <location>
        <begin position="20"/>
        <end position="39"/>
    </location>
</feature>
<evidence type="ECO:0000256" key="1">
    <source>
        <dbReference type="ARBA" id="ARBA00004651"/>
    </source>
</evidence>
<feature type="transmembrane region" description="Helical" evidence="6">
    <location>
        <begin position="697"/>
        <end position="717"/>
    </location>
</feature>
<dbReference type="EMBL" id="RQFD01000003">
    <property type="protein sequence ID" value="TGK52416.1"/>
    <property type="molecule type" value="Genomic_DNA"/>
</dbReference>
<dbReference type="Pfam" id="PF02687">
    <property type="entry name" value="FtsX"/>
    <property type="match status" value="1"/>
</dbReference>
<accession>A0ABY2LAA1</accession>
<comment type="caution">
    <text evidence="8">The sequence shown here is derived from an EMBL/GenBank/DDBJ whole genome shotgun (WGS) entry which is preliminary data.</text>
</comment>
<feature type="transmembrane region" description="Helical" evidence="6">
    <location>
        <begin position="794"/>
        <end position="812"/>
    </location>
</feature>
<feature type="transmembrane region" description="Helical" evidence="6">
    <location>
        <begin position="346"/>
        <end position="367"/>
    </location>
</feature>
<gene>
    <name evidence="8" type="ORF">EHQ10_01305</name>
</gene>
<feature type="transmembrane region" description="Helical" evidence="6">
    <location>
        <begin position="477"/>
        <end position="496"/>
    </location>
</feature>
<dbReference type="RefSeq" id="WP_135752998.1">
    <property type="nucleotide sequence ID" value="NZ_RQFD01000003.1"/>
</dbReference>
<dbReference type="InterPro" id="IPR038766">
    <property type="entry name" value="Membrane_comp_ABC_pdt"/>
</dbReference>
<organism evidence="8 9">
    <name type="scientific">Leptospira bouyouniensis</name>
    <dbReference type="NCBI Taxonomy" id="2484911"/>
    <lineage>
        <taxon>Bacteria</taxon>
        <taxon>Pseudomonadati</taxon>
        <taxon>Spirochaetota</taxon>
        <taxon>Spirochaetia</taxon>
        <taxon>Leptospirales</taxon>
        <taxon>Leptospiraceae</taxon>
        <taxon>Leptospira</taxon>
    </lineage>
</organism>
<dbReference type="Proteomes" id="UP000297617">
    <property type="component" value="Unassembled WGS sequence"/>
</dbReference>
<dbReference type="InterPro" id="IPR003838">
    <property type="entry name" value="ABC3_permease_C"/>
</dbReference>
<evidence type="ECO:0000256" key="2">
    <source>
        <dbReference type="ARBA" id="ARBA00022475"/>
    </source>
</evidence>